<feature type="compositionally biased region" description="Low complexity" evidence="2">
    <location>
        <begin position="1027"/>
        <end position="1043"/>
    </location>
</feature>
<feature type="region of interest" description="Disordered" evidence="2">
    <location>
        <begin position="718"/>
        <end position="754"/>
    </location>
</feature>
<feature type="compositionally biased region" description="Polar residues" evidence="2">
    <location>
        <begin position="71"/>
        <end position="85"/>
    </location>
</feature>
<name>A0A1Y1IX96_KLENI</name>
<feature type="compositionally biased region" description="Basic and acidic residues" evidence="2">
    <location>
        <begin position="718"/>
        <end position="729"/>
    </location>
</feature>
<gene>
    <name evidence="4" type="ORF">KFL_011890010</name>
</gene>
<feature type="domain" description="XS" evidence="3">
    <location>
        <begin position="573"/>
        <end position="689"/>
    </location>
</feature>
<evidence type="ECO:0000313" key="4">
    <source>
        <dbReference type="EMBL" id="GAQ92898.1"/>
    </source>
</evidence>
<proteinExistence type="predicted"/>
<dbReference type="Gene3D" id="3.30.70.2890">
    <property type="entry name" value="XS domain"/>
    <property type="match status" value="1"/>
</dbReference>
<organism evidence="4 5">
    <name type="scientific">Klebsormidium nitens</name>
    <name type="common">Green alga</name>
    <name type="synonym">Ulothrix nitens</name>
    <dbReference type="NCBI Taxonomy" id="105231"/>
    <lineage>
        <taxon>Eukaryota</taxon>
        <taxon>Viridiplantae</taxon>
        <taxon>Streptophyta</taxon>
        <taxon>Klebsormidiophyceae</taxon>
        <taxon>Klebsormidiales</taxon>
        <taxon>Klebsormidiaceae</taxon>
        <taxon>Klebsormidium</taxon>
    </lineage>
</organism>
<evidence type="ECO:0000259" key="3">
    <source>
        <dbReference type="Pfam" id="PF03468"/>
    </source>
</evidence>
<dbReference type="GO" id="GO:0051607">
    <property type="term" value="P:defense response to virus"/>
    <property type="evidence" value="ECO:0007669"/>
    <property type="project" value="InterPro"/>
</dbReference>
<feature type="coiled-coil region" evidence="1">
    <location>
        <begin position="829"/>
        <end position="912"/>
    </location>
</feature>
<dbReference type="EMBL" id="DF238138">
    <property type="protein sequence ID" value="GAQ92898.1"/>
    <property type="molecule type" value="Genomic_DNA"/>
</dbReference>
<sequence>MAGNGWDLPPGARGAGWQWSDAPGQEAPRWSNSSLPQQGGSGTVSPTLNWDSGNALHVPANRGWDAGSAQEAVSQRVSGRVSPQPNGWELQGRGGEAHWADGGGSARELLSAASLGTPGNRPKGHGWQDPNAREFVPARAPHAQYRASGPLHTPPDTPHGRGWDLPPVSIGVGSSAGWQSPTLPQNSWGSQHSISPTARQPSPPSVTWDEESIRTSKSRVAAVARGGMALRPPGNRTKRGSAPAAPVYKGPIPTNRGWGFEKQTMLKVDDKRAYEEYESDRLSYRTAGSEFSNRAYGYGNVPPDDPVHVPMHLREAAYGAFPRPGSASSVGSGGREHINPGYESQMMQFERGPGYGLPGGRGGGWAGGPPGGRGGFEGGSFAANRSRGAPYLPEGNWPHPGDGRGAPSVNSSRYEDASSQFYNRGVPPWGNAGPLQGFRDPDYPSMAGSSAMGVSDSESDELDIASDDELEGFEGLAKEKEEKAYKKYRRVYLELLQEASKGDGAKDQWKCLVCKNRTKFWFNSLHALHQHAETKKNEWRIQHRGLARALRELLSRDPMGPLGILLPPVEDDDQIIVWPPAVILQNTRVRMDADGHWNGLGATEIRDQYKSFNPMAVRPAYGPDGHKGCVVVQFAADPYGFDKAVQLSQYFEKQSRGREGWESHGIRSKRFDEEGNLLVFGYLAQPKDMWQLDKFAKGKNGKAGQLVKWWTESKKEAVDDEKARREQQRLAEAGEVSRLREKAAEDEGARARAESELRVQSKKLRNLQERYAKMEQLQQQQKDKHEEELESQELFYDGKFKELATQFTATEQDALAKRREREASDAKRLSALETLKDGAEEEGEKARLEKQMESLEEEIAANLTTAINHKDALGEMEMAHTEELLELRKKQREEELALRQRQQEQKAALLEKLELSARGSAAEANKKDGNGESAKLSADAPEVTPAVVEGAKNTDSAGDGSDGPKVTGPKDDDSHAELVGKMLDEVLSEGGSPDKGKLSPRKDSPRPEAAKPPTPGAAETGGEIASPRPKLAAPPLAKGPLTKSRFVVLEDTPESEKTASKAPSDMLPRTLSLDAPSENLTAGGSPQGFRAYKSPGPEQQGLAEEGPAKTQALQQAVERLTAGGGEKEGAKATPPLFHRSNSAGGAFPGGSISNGVLDAFSGGWEAPAASALEGGSASWADVAKKEEGRSGDGGQLPAGQLAGS</sequence>
<feature type="compositionally biased region" description="Basic and acidic residues" evidence="2">
    <location>
        <begin position="735"/>
        <end position="754"/>
    </location>
</feature>
<dbReference type="GO" id="GO:0031047">
    <property type="term" value="P:regulatory ncRNA-mediated gene silencing"/>
    <property type="evidence" value="ECO:0007669"/>
    <property type="project" value="InterPro"/>
</dbReference>
<protein>
    <submittedName>
        <fullName evidence="4">Putative suppressor of gene silencing 3</fullName>
    </submittedName>
</protein>
<dbReference type="STRING" id="105231.A0A1Y1IX96"/>
<dbReference type="PANTHER" id="PTHR46602:SF1">
    <property type="entry name" value="PROTEIN SUPPRESSOR OF GENE SILENCING 3"/>
    <property type="match status" value="1"/>
</dbReference>
<dbReference type="OrthoDB" id="1936239at2759"/>
<accession>A0A1Y1IX96</accession>
<dbReference type="AlphaFoldDB" id="A0A1Y1IX96"/>
<dbReference type="Pfam" id="PF03468">
    <property type="entry name" value="XS"/>
    <property type="match status" value="1"/>
</dbReference>
<feature type="region of interest" description="Disordered" evidence="2">
    <location>
        <begin position="1"/>
        <end position="105"/>
    </location>
</feature>
<feature type="region of interest" description="Disordered" evidence="2">
    <location>
        <begin position="228"/>
        <end position="248"/>
    </location>
</feature>
<keyword evidence="5" id="KW-1185">Reference proteome</keyword>
<feature type="region of interest" description="Disordered" evidence="2">
    <location>
        <begin position="915"/>
        <end position="1204"/>
    </location>
</feature>
<evidence type="ECO:0000256" key="1">
    <source>
        <dbReference type="SAM" id="Coils"/>
    </source>
</evidence>
<evidence type="ECO:0000256" key="2">
    <source>
        <dbReference type="SAM" id="MobiDB-lite"/>
    </source>
</evidence>
<dbReference type="InterPro" id="IPR038588">
    <property type="entry name" value="XS_domain_sf"/>
</dbReference>
<feature type="compositionally biased region" description="Basic and acidic residues" evidence="2">
    <location>
        <begin position="968"/>
        <end position="984"/>
    </location>
</feature>
<reference evidence="4 5" key="1">
    <citation type="journal article" date="2014" name="Nat. Commun.">
        <title>Klebsormidium flaccidum genome reveals primary factors for plant terrestrial adaptation.</title>
        <authorList>
            <person name="Hori K."/>
            <person name="Maruyama F."/>
            <person name="Fujisawa T."/>
            <person name="Togashi T."/>
            <person name="Yamamoto N."/>
            <person name="Seo M."/>
            <person name="Sato S."/>
            <person name="Yamada T."/>
            <person name="Mori H."/>
            <person name="Tajima N."/>
            <person name="Moriyama T."/>
            <person name="Ikeuchi M."/>
            <person name="Watanabe M."/>
            <person name="Wada H."/>
            <person name="Kobayashi K."/>
            <person name="Saito M."/>
            <person name="Masuda T."/>
            <person name="Sasaki-Sekimoto Y."/>
            <person name="Mashiguchi K."/>
            <person name="Awai K."/>
            <person name="Shimojima M."/>
            <person name="Masuda S."/>
            <person name="Iwai M."/>
            <person name="Nobusawa T."/>
            <person name="Narise T."/>
            <person name="Kondo S."/>
            <person name="Saito H."/>
            <person name="Sato R."/>
            <person name="Murakawa M."/>
            <person name="Ihara Y."/>
            <person name="Oshima-Yamada Y."/>
            <person name="Ohtaka K."/>
            <person name="Satoh M."/>
            <person name="Sonobe K."/>
            <person name="Ishii M."/>
            <person name="Ohtani R."/>
            <person name="Kanamori-Sato M."/>
            <person name="Honoki R."/>
            <person name="Miyazaki D."/>
            <person name="Mochizuki H."/>
            <person name="Umetsu J."/>
            <person name="Higashi K."/>
            <person name="Shibata D."/>
            <person name="Kamiya Y."/>
            <person name="Sato N."/>
            <person name="Nakamura Y."/>
            <person name="Tabata S."/>
            <person name="Ida S."/>
            <person name="Kurokawa K."/>
            <person name="Ohta H."/>
        </authorList>
    </citation>
    <scope>NUCLEOTIDE SEQUENCE [LARGE SCALE GENOMIC DNA]</scope>
    <source>
        <strain evidence="4 5">NIES-2285</strain>
    </source>
</reference>
<dbReference type="Proteomes" id="UP000054558">
    <property type="component" value="Unassembled WGS sequence"/>
</dbReference>
<keyword evidence="1" id="KW-0175">Coiled coil</keyword>
<feature type="region of interest" description="Disordered" evidence="2">
    <location>
        <begin position="145"/>
        <end position="214"/>
    </location>
</feature>
<dbReference type="InterPro" id="IPR044287">
    <property type="entry name" value="SGS3"/>
</dbReference>
<evidence type="ECO:0000313" key="5">
    <source>
        <dbReference type="Proteomes" id="UP000054558"/>
    </source>
</evidence>
<feature type="compositionally biased region" description="Basic and acidic residues" evidence="2">
    <location>
        <begin position="992"/>
        <end position="1009"/>
    </location>
</feature>
<feature type="compositionally biased region" description="Polar residues" evidence="2">
    <location>
        <begin position="176"/>
        <end position="200"/>
    </location>
</feature>
<dbReference type="InterPro" id="IPR005380">
    <property type="entry name" value="XS_domain"/>
</dbReference>
<feature type="compositionally biased region" description="Polar residues" evidence="2">
    <location>
        <begin position="30"/>
        <end position="52"/>
    </location>
</feature>
<dbReference type="PANTHER" id="PTHR46602">
    <property type="entry name" value="PROTEIN SUPPRESSOR OF GENE SILENCING 3"/>
    <property type="match status" value="1"/>
</dbReference>
<dbReference type="OMA" id="TLEEHCD"/>
<feature type="region of interest" description="Disordered" evidence="2">
    <location>
        <begin position="433"/>
        <end position="459"/>
    </location>
</feature>